<dbReference type="PROSITE" id="PS50157">
    <property type="entry name" value="ZINC_FINGER_C2H2_2"/>
    <property type="match status" value="1"/>
</dbReference>
<keyword evidence="1" id="KW-0479">Metal-binding</keyword>
<keyword evidence="8" id="KW-1185">Reference proteome</keyword>
<dbReference type="PANTHER" id="PTHR24379">
    <property type="entry name" value="KRAB AND ZINC FINGER DOMAIN-CONTAINING"/>
    <property type="match status" value="1"/>
</dbReference>
<organism evidence="7 8">
    <name type="scientific">Daldinia eschscholtzii</name>
    <dbReference type="NCBI Taxonomy" id="292717"/>
    <lineage>
        <taxon>Eukaryota</taxon>
        <taxon>Fungi</taxon>
        <taxon>Dikarya</taxon>
        <taxon>Ascomycota</taxon>
        <taxon>Pezizomycotina</taxon>
        <taxon>Sordariomycetes</taxon>
        <taxon>Xylariomycetidae</taxon>
        <taxon>Xylariales</taxon>
        <taxon>Hypoxylaceae</taxon>
        <taxon>Daldinia</taxon>
    </lineage>
</organism>
<dbReference type="Gene3D" id="3.30.160.60">
    <property type="entry name" value="Classic Zinc Finger"/>
    <property type="match status" value="2"/>
</dbReference>
<keyword evidence="4" id="KW-0862">Zinc</keyword>
<dbReference type="Pfam" id="PF12874">
    <property type="entry name" value="zf-met"/>
    <property type="match status" value="1"/>
</dbReference>
<protein>
    <recommendedName>
        <fullName evidence="6">C2H2-type domain-containing protein</fullName>
    </recommendedName>
</protein>
<name>A0AAX6MK83_9PEZI</name>
<dbReference type="Proteomes" id="UP001369815">
    <property type="component" value="Unassembled WGS sequence"/>
</dbReference>
<evidence type="ECO:0000256" key="5">
    <source>
        <dbReference type="PROSITE-ProRule" id="PRU00042"/>
    </source>
</evidence>
<dbReference type="InterPro" id="IPR022755">
    <property type="entry name" value="Znf_C2H2_jaz"/>
</dbReference>
<sequence>MSWTCGTCWREFTTLRGREQHMNALCHRIPEHECDTCFRFFNSRSAVENHMNAKNHWFYECGICDETWPDEEQMKEHEIEDHLYCSDCNRIFNNLNGIKMHLNSRAHRGYCMKCPFCAKDYTSATGLSHHLEGGRCPKAPFLNGDEIYKLVRSKDTAGLISKKLLGWNGSPEYEATGEAWNGYAFECYICHRDFVSLISLNQHLSSPAHRQNLYHCPNRLGCGREFVSLAGLMNHLESESCGYTKFENVQRAAQNIMDPNRLIAFH</sequence>
<dbReference type="AlphaFoldDB" id="A0AAX6MK83"/>
<gene>
    <name evidence="7" type="ORF">Daesc_005148</name>
</gene>
<accession>A0AAX6MK83</accession>
<dbReference type="GO" id="GO:0008270">
    <property type="term" value="F:zinc ion binding"/>
    <property type="evidence" value="ECO:0007669"/>
    <property type="project" value="UniProtKB-KW"/>
</dbReference>
<dbReference type="PROSITE" id="PS00028">
    <property type="entry name" value="ZINC_FINGER_C2H2_1"/>
    <property type="match status" value="3"/>
</dbReference>
<feature type="domain" description="C2H2-type" evidence="6">
    <location>
        <begin position="83"/>
        <end position="109"/>
    </location>
</feature>
<evidence type="ECO:0000256" key="4">
    <source>
        <dbReference type="ARBA" id="ARBA00022833"/>
    </source>
</evidence>
<dbReference type="SUPFAM" id="SSF57667">
    <property type="entry name" value="beta-beta-alpha zinc fingers"/>
    <property type="match status" value="2"/>
</dbReference>
<evidence type="ECO:0000313" key="8">
    <source>
        <dbReference type="Proteomes" id="UP001369815"/>
    </source>
</evidence>
<dbReference type="PANTHER" id="PTHR24379:SF121">
    <property type="entry name" value="C2H2-TYPE DOMAIN-CONTAINING PROTEIN"/>
    <property type="match status" value="1"/>
</dbReference>
<evidence type="ECO:0000256" key="2">
    <source>
        <dbReference type="ARBA" id="ARBA00022737"/>
    </source>
</evidence>
<evidence type="ECO:0000313" key="7">
    <source>
        <dbReference type="EMBL" id="KAK6952853.1"/>
    </source>
</evidence>
<dbReference type="SMART" id="SM00355">
    <property type="entry name" value="ZnF_C2H2"/>
    <property type="match status" value="7"/>
</dbReference>
<evidence type="ECO:0000256" key="1">
    <source>
        <dbReference type="ARBA" id="ARBA00022723"/>
    </source>
</evidence>
<evidence type="ECO:0000259" key="6">
    <source>
        <dbReference type="PROSITE" id="PS50157"/>
    </source>
</evidence>
<evidence type="ECO:0000256" key="3">
    <source>
        <dbReference type="ARBA" id="ARBA00022771"/>
    </source>
</evidence>
<keyword evidence="2" id="KW-0677">Repeat</keyword>
<reference evidence="7 8" key="1">
    <citation type="journal article" date="2024" name="Front Chem Biol">
        <title>Unveiling the potential of Daldinia eschscholtzii MFLUCC 19-0629 through bioactivity and bioinformatics studies for enhanced sustainable agriculture production.</title>
        <authorList>
            <person name="Brooks S."/>
            <person name="Weaver J.A."/>
            <person name="Klomchit A."/>
            <person name="Alharthi S.A."/>
            <person name="Onlamun T."/>
            <person name="Nurani R."/>
            <person name="Vong T.K."/>
            <person name="Alberti F."/>
            <person name="Greco C."/>
        </authorList>
    </citation>
    <scope>NUCLEOTIDE SEQUENCE [LARGE SCALE GENOMIC DNA]</scope>
    <source>
        <strain evidence="7">MFLUCC 19-0629</strain>
    </source>
</reference>
<comment type="caution">
    <text evidence="7">The sequence shown here is derived from an EMBL/GenBank/DDBJ whole genome shotgun (WGS) entry which is preliminary data.</text>
</comment>
<dbReference type="InterPro" id="IPR013087">
    <property type="entry name" value="Znf_C2H2_type"/>
</dbReference>
<dbReference type="InterPro" id="IPR036236">
    <property type="entry name" value="Znf_C2H2_sf"/>
</dbReference>
<dbReference type="EMBL" id="JBANMG010000005">
    <property type="protein sequence ID" value="KAK6952853.1"/>
    <property type="molecule type" value="Genomic_DNA"/>
</dbReference>
<dbReference type="Pfam" id="PF12171">
    <property type="entry name" value="zf-C2H2_jaz"/>
    <property type="match status" value="1"/>
</dbReference>
<keyword evidence="3 5" id="KW-0863">Zinc-finger</keyword>
<proteinExistence type="predicted"/>